<keyword evidence="1" id="KW-0812">Transmembrane</keyword>
<comment type="caution">
    <text evidence="2">The sequence shown here is derived from an EMBL/GenBank/DDBJ whole genome shotgun (WGS) entry which is preliminary data.</text>
</comment>
<feature type="transmembrane region" description="Helical" evidence="1">
    <location>
        <begin position="74"/>
        <end position="94"/>
    </location>
</feature>
<feature type="transmembrane region" description="Helical" evidence="1">
    <location>
        <begin position="34"/>
        <end position="54"/>
    </location>
</feature>
<keyword evidence="1" id="KW-1133">Transmembrane helix</keyword>
<feature type="transmembrane region" description="Helical" evidence="1">
    <location>
        <begin position="101"/>
        <end position="128"/>
    </location>
</feature>
<organism evidence="2 3">
    <name type="scientific">Candidatus Nealsonbacteria bacterium CG23_combo_of_CG06-09_8_20_14_all_38_19</name>
    <dbReference type="NCBI Taxonomy" id="1974721"/>
    <lineage>
        <taxon>Bacteria</taxon>
        <taxon>Candidatus Nealsoniibacteriota</taxon>
    </lineage>
</organism>
<evidence type="ECO:0000313" key="3">
    <source>
        <dbReference type="Proteomes" id="UP000230273"/>
    </source>
</evidence>
<dbReference type="AlphaFoldDB" id="A0A2G9YVT6"/>
<reference evidence="2 3" key="1">
    <citation type="submission" date="2017-09" db="EMBL/GenBank/DDBJ databases">
        <title>Depth-based differentiation of microbial function through sediment-hosted aquifers and enrichment of novel symbionts in the deep terrestrial subsurface.</title>
        <authorList>
            <person name="Probst A.J."/>
            <person name="Ladd B."/>
            <person name="Jarett J.K."/>
            <person name="Geller-Mcgrath D.E."/>
            <person name="Sieber C.M."/>
            <person name="Emerson J.B."/>
            <person name="Anantharaman K."/>
            <person name="Thomas B.C."/>
            <person name="Malmstrom R."/>
            <person name="Stieglmeier M."/>
            <person name="Klingl A."/>
            <person name="Woyke T."/>
            <person name="Ryan C.M."/>
            <person name="Banfield J.F."/>
        </authorList>
    </citation>
    <scope>NUCLEOTIDE SEQUENCE [LARGE SCALE GENOMIC DNA]</scope>
    <source>
        <strain evidence="2">CG23_combo_of_CG06-09_8_20_14_all_38_19</strain>
    </source>
</reference>
<proteinExistence type="predicted"/>
<evidence type="ECO:0000256" key="1">
    <source>
        <dbReference type="SAM" id="Phobius"/>
    </source>
</evidence>
<protein>
    <submittedName>
        <fullName evidence="2">Uncharacterized protein</fullName>
    </submittedName>
</protein>
<dbReference type="Proteomes" id="UP000230273">
    <property type="component" value="Unassembled WGS sequence"/>
</dbReference>
<accession>A0A2G9YVT6</accession>
<sequence>MIISTVQKNIFVQYLEWYLFDVPRAILRAWGNNLLFNLNFFSIGLLLKTFFSPWHRYQWSYPRGFDLGKYAEAFFSNMISRVLGAIVRIFFILLGLVFEFLIFLIGAIIFLGWFLLPFLLIAGFLLGIKFAL</sequence>
<evidence type="ECO:0000313" key="2">
    <source>
        <dbReference type="EMBL" id="PIP23309.1"/>
    </source>
</evidence>
<gene>
    <name evidence="2" type="ORF">COX36_04110</name>
</gene>
<keyword evidence="1" id="KW-0472">Membrane</keyword>
<dbReference type="EMBL" id="PCRP01000066">
    <property type="protein sequence ID" value="PIP23309.1"/>
    <property type="molecule type" value="Genomic_DNA"/>
</dbReference>
<name>A0A2G9YVT6_9BACT</name>